<evidence type="ECO:0000313" key="1">
    <source>
        <dbReference type="EMBL" id="KAK8201892.1"/>
    </source>
</evidence>
<keyword evidence="2" id="KW-1185">Reference proteome</keyword>
<protein>
    <submittedName>
        <fullName evidence="1">Uncharacterized protein</fullName>
    </submittedName>
</protein>
<dbReference type="EMBL" id="JAMKPW020000033">
    <property type="protein sequence ID" value="KAK8201892.1"/>
    <property type="molecule type" value="Genomic_DNA"/>
</dbReference>
<sequence length="147" mass="17080">MDAPNQRRHLHVNDWTRAFEVHGPSSELPNRGIRTHSEPHARPAQMGILWTTAANEGHPKSRVQRVCSESCCPQRHTLYEFVTCIALCSAFSIAPRRKPWWDLRACIVRFPRMHRSFLYSQHGIEEENLAEPTRIGGRRKFSHLCTR</sequence>
<reference evidence="1" key="1">
    <citation type="submission" date="2024-02" db="EMBL/GenBank/DDBJ databases">
        <title>Metagenome Assembled Genome of Zalaria obscura JY119.</title>
        <authorList>
            <person name="Vighnesh L."/>
            <person name="Jagadeeshwari U."/>
            <person name="Venkata Ramana C."/>
            <person name="Sasikala C."/>
        </authorList>
    </citation>
    <scope>NUCLEOTIDE SEQUENCE</scope>
    <source>
        <strain evidence="1">JY119</strain>
    </source>
</reference>
<name>A0ACC3S8G3_9PEZI</name>
<evidence type="ECO:0000313" key="2">
    <source>
        <dbReference type="Proteomes" id="UP001320706"/>
    </source>
</evidence>
<comment type="caution">
    <text evidence="1">The sequence shown here is derived from an EMBL/GenBank/DDBJ whole genome shotgun (WGS) entry which is preliminary data.</text>
</comment>
<proteinExistence type="predicted"/>
<dbReference type="Proteomes" id="UP001320706">
    <property type="component" value="Unassembled WGS sequence"/>
</dbReference>
<accession>A0ACC3S8G3</accession>
<organism evidence="1 2">
    <name type="scientific">Zalaria obscura</name>
    <dbReference type="NCBI Taxonomy" id="2024903"/>
    <lineage>
        <taxon>Eukaryota</taxon>
        <taxon>Fungi</taxon>
        <taxon>Dikarya</taxon>
        <taxon>Ascomycota</taxon>
        <taxon>Pezizomycotina</taxon>
        <taxon>Dothideomycetes</taxon>
        <taxon>Dothideomycetidae</taxon>
        <taxon>Dothideales</taxon>
        <taxon>Zalariaceae</taxon>
        <taxon>Zalaria</taxon>
    </lineage>
</organism>
<gene>
    <name evidence="1" type="ORF">M8818_005416</name>
</gene>